<evidence type="ECO:0000313" key="10">
    <source>
        <dbReference type="Proteomes" id="UP000249248"/>
    </source>
</evidence>
<keyword evidence="10" id="KW-1185">Reference proteome</keyword>
<keyword evidence="3" id="KW-0238">DNA-binding</keyword>
<protein>
    <submittedName>
        <fullName evidence="9">Transcriptional regulator</fullName>
    </submittedName>
</protein>
<organism evidence="9 10">
    <name type="scientific">Putridiphycobacter roseus</name>
    <dbReference type="NCBI Taxonomy" id="2219161"/>
    <lineage>
        <taxon>Bacteria</taxon>
        <taxon>Pseudomonadati</taxon>
        <taxon>Bacteroidota</taxon>
        <taxon>Flavobacteriia</taxon>
        <taxon>Flavobacteriales</taxon>
        <taxon>Crocinitomicaceae</taxon>
        <taxon>Putridiphycobacter</taxon>
    </lineage>
</organism>
<gene>
    <name evidence="9" type="ORF">DNU06_12810</name>
</gene>
<dbReference type="SUPFAM" id="SSF52172">
    <property type="entry name" value="CheY-like"/>
    <property type="match status" value="1"/>
</dbReference>
<evidence type="ECO:0000256" key="5">
    <source>
        <dbReference type="PROSITE-ProRule" id="PRU00169"/>
    </source>
</evidence>
<proteinExistence type="predicted"/>
<dbReference type="InterPro" id="IPR011006">
    <property type="entry name" value="CheY-like_superfamily"/>
</dbReference>
<dbReference type="Gene3D" id="1.10.10.10">
    <property type="entry name" value="Winged helix-like DNA-binding domain superfamily/Winged helix DNA-binding domain"/>
    <property type="match status" value="1"/>
</dbReference>
<dbReference type="CDD" id="cd17574">
    <property type="entry name" value="REC_OmpR"/>
    <property type="match status" value="1"/>
</dbReference>
<evidence type="ECO:0000259" key="8">
    <source>
        <dbReference type="PROSITE" id="PS51063"/>
    </source>
</evidence>
<dbReference type="InterPro" id="IPR012318">
    <property type="entry name" value="HTH_CRP"/>
</dbReference>
<evidence type="ECO:0000256" key="2">
    <source>
        <dbReference type="ARBA" id="ARBA00023015"/>
    </source>
</evidence>
<dbReference type="InterPro" id="IPR000595">
    <property type="entry name" value="cNMP-bd_dom"/>
</dbReference>
<dbReference type="AlphaFoldDB" id="A0A2W1NAX5"/>
<dbReference type="InterPro" id="IPR014710">
    <property type="entry name" value="RmlC-like_jellyroll"/>
</dbReference>
<dbReference type="SMART" id="SM00100">
    <property type="entry name" value="cNMP"/>
    <property type="match status" value="1"/>
</dbReference>
<dbReference type="Gene3D" id="2.60.120.10">
    <property type="entry name" value="Jelly Rolls"/>
    <property type="match status" value="1"/>
</dbReference>
<dbReference type="Pfam" id="PF13545">
    <property type="entry name" value="HTH_Crp_2"/>
    <property type="match status" value="1"/>
</dbReference>
<dbReference type="PROSITE" id="PS50110">
    <property type="entry name" value="RESPONSE_REGULATORY"/>
    <property type="match status" value="1"/>
</dbReference>
<evidence type="ECO:0000259" key="7">
    <source>
        <dbReference type="PROSITE" id="PS50110"/>
    </source>
</evidence>
<sequence>MNKIVLIEDNNEMRENIQEILELADYEVHTAQNGKLGVELIKQVMPDLILCDIMMPELDGYGVLYVISKNKTTANIPFIFLTAKSEREDFRKGMNMGADDYLTKPFDDTQLLAAVEKRLDRIAVFTETNKGQNDFKSFLKNGEGIAELENLSKSKRIKKYAKKDTIFYEGDSPNFLYYINSGKIKTHKMNKDAKELVTNLYSAGDFLGYKTLIKNETYNETATVMDAAEVSLIPKQEFLNLLFSSKEVSMKFIKILAGSIDTRQDELLNLAYDTVRKRVADSLIKLEEKYKNEEDENNFTIAISRDDLAAMVGTATESVIRTLSEFKHDGYIAIKGSNITILNKEKLKNFRF</sequence>
<dbReference type="SUPFAM" id="SSF46785">
    <property type="entry name" value="Winged helix' DNA-binding domain"/>
    <property type="match status" value="1"/>
</dbReference>
<comment type="caution">
    <text evidence="9">The sequence shown here is derived from an EMBL/GenBank/DDBJ whole genome shotgun (WGS) entry which is preliminary data.</text>
</comment>
<dbReference type="InterPro" id="IPR036388">
    <property type="entry name" value="WH-like_DNA-bd_sf"/>
</dbReference>
<dbReference type="SUPFAM" id="SSF51206">
    <property type="entry name" value="cAMP-binding domain-like"/>
    <property type="match status" value="1"/>
</dbReference>
<evidence type="ECO:0000313" key="9">
    <source>
        <dbReference type="EMBL" id="PZE16425.1"/>
    </source>
</evidence>
<accession>A0A2W1NAX5</accession>
<dbReference type="PANTHER" id="PTHR43547:SF2">
    <property type="entry name" value="HYBRID SIGNAL TRANSDUCTION HISTIDINE KINASE C"/>
    <property type="match status" value="1"/>
</dbReference>
<keyword evidence="1 5" id="KW-0597">Phosphoprotein</keyword>
<dbReference type="OrthoDB" id="9127033at2"/>
<dbReference type="InterPro" id="IPR001789">
    <property type="entry name" value="Sig_transdc_resp-reg_receiver"/>
</dbReference>
<feature type="domain" description="Response regulatory" evidence="7">
    <location>
        <begin position="3"/>
        <end position="119"/>
    </location>
</feature>
<evidence type="ECO:0000259" key="6">
    <source>
        <dbReference type="PROSITE" id="PS50042"/>
    </source>
</evidence>
<dbReference type="PANTHER" id="PTHR43547">
    <property type="entry name" value="TWO-COMPONENT HISTIDINE KINASE"/>
    <property type="match status" value="1"/>
</dbReference>
<dbReference type="Pfam" id="PF00072">
    <property type="entry name" value="Response_reg"/>
    <property type="match status" value="1"/>
</dbReference>
<dbReference type="PROSITE" id="PS51063">
    <property type="entry name" value="HTH_CRP_2"/>
    <property type="match status" value="1"/>
</dbReference>
<dbReference type="InterPro" id="IPR036390">
    <property type="entry name" value="WH_DNA-bd_sf"/>
</dbReference>
<keyword evidence="4" id="KW-0804">Transcription</keyword>
<dbReference type="PROSITE" id="PS50042">
    <property type="entry name" value="CNMP_BINDING_3"/>
    <property type="match status" value="1"/>
</dbReference>
<evidence type="ECO:0000256" key="3">
    <source>
        <dbReference type="ARBA" id="ARBA00023125"/>
    </source>
</evidence>
<dbReference type="SMART" id="SM00419">
    <property type="entry name" value="HTH_CRP"/>
    <property type="match status" value="1"/>
</dbReference>
<evidence type="ECO:0000256" key="4">
    <source>
        <dbReference type="ARBA" id="ARBA00023163"/>
    </source>
</evidence>
<name>A0A2W1NAX5_9FLAO</name>
<keyword evidence="2" id="KW-0805">Transcription regulation</keyword>
<dbReference type="RefSeq" id="WP_111063836.1">
    <property type="nucleotide sequence ID" value="NZ_JBHUCU010000005.1"/>
</dbReference>
<dbReference type="Proteomes" id="UP000249248">
    <property type="component" value="Unassembled WGS sequence"/>
</dbReference>
<dbReference type="InterPro" id="IPR018490">
    <property type="entry name" value="cNMP-bd_dom_sf"/>
</dbReference>
<dbReference type="CDD" id="cd00038">
    <property type="entry name" value="CAP_ED"/>
    <property type="match status" value="1"/>
</dbReference>
<evidence type="ECO:0000256" key="1">
    <source>
        <dbReference type="ARBA" id="ARBA00022553"/>
    </source>
</evidence>
<dbReference type="SMART" id="SM00448">
    <property type="entry name" value="REC"/>
    <property type="match status" value="1"/>
</dbReference>
<feature type="domain" description="HTH crp-type" evidence="8">
    <location>
        <begin position="273"/>
        <end position="345"/>
    </location>
</feature>
<dbReference type="Pfam" id="PF00027">
    <property type="entry name" value="cNMP_binding"/>
    <property type="match status" value="1"/>
</dbReference>
<dbReference type="GO" id="GO:0003677">
    <property type="term" value="F:DNA binding"/>
    <property type="evidence" value="ECO:0007669"/>
    <property type="project" value="UniProtKB-KW"/>
</dbReference>
<feature type="modified residue" description="4-aspartylphosphate" evidence="5">
    <location>
        <position position="52"/>
    </location>
</feature>
<dbReference type="GO" id="GO:0006355">
    <property type="term" value="P:regulation of DNA-templated transcription"/>
    <property type="evidence" value="ECO:0007669"/>
    <property type="project" value="InterPro"/>
</dbReference>
<dbReference type="EMBL" id="QKSB01000008">
    <property type="protein sequence ID" value="PZE16425.1"/>
    <property type="molecule type" value="Genomic_DNA"/>
</dbReference>
<feature type="domain" description="Cyclic nucleotide-binding" evidence="6">
    <location>
        <begin position="147"/>
        <end position="259"/>
    </location>
</feature>
<dbReference type="Gene3D" id="3.40.50.2300">
    <property type="match status" value="1"/>
</dbReference>
<reference evidence="9 10" key="1">
    <citation type="submission" date="2018-06" db="EMBL/GenBank/DDBJ databases">
        <title>The draft genome sequence of Crocinitomix sp. SM1701.</title>
        <authorList>
            <person name="Zhang X."/>
        </authorList>
    </citation>
    <scope>NUCLEOTIDE SEQUENCE [LARGE SCALE GENOMIC DNA]</scope>
    <source>
        <strain evidence="9 10">SM1701</strain>
    </source>
</reference>
<dbReference type="GO" id="GO:0000155">
    <property type="term" value="F:phosphorelay sensor kinase activity"/>
    <property type="evidence" value="ECO:0007669"/>
    <property type="project" value="TreeGrafter"/>
</dbReference>